<feature type="domain" description="Ig-like" evidence="3">
    <location>
        <begin position="72"/>
        <end position="158"/>
    </location>
</feature>
<feature type="transmembrane region" description="Helical" evidence="2">
    <location>
        <begin position="270"/>
        <end position="293"/>
    </location>
</feature>
<dbReference type="EnsemblMetazoa" id="ACHR009685-RA">
    <property type="protein sequence ID" value="ACHR009685-PA"/>
    <property type="gene ID" value="ACHR009685"/>
</dbReference>
<dbReference type="SMART" id="SM00408">
    <property type="entry name" value="IGc2"/>
    <property type="match status" value="3"/>
</dbReference>
<dbReference type="FunFam" id="2.60.40.10:FF:001035">
    <property type="entry name" value="Down syndrome cell adhesion molecule-like protein Dscam2"/>
    <property type="match status" value="1"/>
</dbReference>
<dbReference type="PROSITE" id="PS50835">
    <property type="entry name" value="IG_LIKE"/>
    <property type="match status" value="4"/>
</dbReference>
<dbReference type="GO" id="GO:0007411">
    <property type="term" value="P:axon guidance"/>
    <property type="evidence" value="ECO:0007669"/>
    <property type="project" value="TreeGrafter"/>
</dbReference>
<keyword evidence="1" id="KW-0393">Immunoglobulin domain</keyword>
<feature type="domain" description="Ig-like" evidence="3">
    <location>
        <begin position="1"/>
        <end position="67"/>
    </location>
</feature>
<dbReference type="Gene3D" id="2.60.40.10">
    <property type="entry name" value="Immunoglobulins"/>
    <property type="match status" value="4"/>
</dbReference>
<dbReference type="InterPro" id="IPR003599">
    <property type="entry name" value="Ig_sub"/>
</dbReference>
<dbReference type="GO" id="GO:0030424">
    <property type="term" value="C:axon"/>
    <property type="evidence" value="ECO:0007669"/>
    <property type="project" value="TreeGrafter"/>
</dbReference>
<evidence type="ECO:0000313" key="4">
    <source>
        <dbReference type="EnsemblMetazoa" id="ACHR009685-PA"/>
    </source>
</evidence>
<evidence type="ECO:0000256" key="1">
    <source>
        <dbReference type="ARBA" id="ARBA00023319"/>
    </source>
</evidence>
<dbReference type="GO" id="GO:0098632">
    <property type="term" value="F:cell-cell adhesion mediator activity"/>
    <property type="evidence" value="ECO:0007669"/>
    <property type="project" value="TreeGrafter"/>
</dbReference>
<dbReference type="InterPro" id="IPR013783">
    <property type="entry name" value="Ig-like_fold"/>
</dbReference>
<sequence length="440" mass="49334">MADRRSLSWSEKERLPIERFMIGQYVTVHGDVISHVNISHVMVEDGGEYSCAAENRAGKTSHSARLNIYGLPYIRLIPKVTAVAGHTLYLKCPVAGYPIEEIHWERGGRELPEDMRQKVQSDGTLEIKEVQKSLDSGVYTCWARNKQGHSARRSGEVAVIVPPKLNPFHSSILSLNVGDRASITCSVIKGDIPLTITWRKDGRPIDPTQRMSVTQVDQYNSILLIENLSADHTGNYSCVVRNTAAETEGHQSLLVNGNCIVPNPDSRSSFFFLVSFPSFPTLTLSLFGCHVAFSVVPHYYYYFYYYYYYNFFYYNFHQHHHQYYFFYQPPYLPPNIEPFSFQDGLAEGMRTRTVCGVSKGDPPLTLKWLKDGDPLLSTLLGANVSTLDQYSSLLNIPSLSAAHSGDYTCVASNPAAEVKFTASLQVKVALARSGFAADHQ</sequence>
<dbReference type="GO" id="GO:0005886">
    <property type="term" value="C:plasma membrane"/>
    <property type="evidence" value="ECO:0007669"/>
    <property type="project" value="TreeGrafter"/>
</dbReference>
<dbReference type="Pfam" id="PF13927">
    <property type="entry name" value="Ig_3"/>
    <property type="match status" value="2"/>
</dbReference>
<dbReference type="InterPro" id="IPR007110">
    <property type="entry name" value="Ig-like_dom"/>
</dbReference>
<dbReference type="VEuPathDB" id="VectorBase:ACHR009685"/>
<dbReference type="InterPro" id="IPR036179">
    <property type="entry name" value="Ig-like_dom_sf"/>
</dbReference>
<evidence type="ECO:0000256" key="2">
    <source>
        <dbReference type="SAM" id="Phobius"/>
    </source>
</evidence>
<dbReference type="InterPro" id="IPR003598">
    <property type="entry name" value="Ig_sub2"/>
</dbReference>
<keyword evidence="2" id="KW-0812">Transmembrane</keyword>
<dbReference type="STRING" id="43041.A0A182KFZ7"/>
<keyword evidence="2" id="KW-0472">Membrane</keyword>
<dbReference type="CDD" id="cd20959">
    <property type="entry name" value="IgI_6_Dscam"/>
    <property type="match status" value="1"/>
</dbReference>
<dbReference type="FunFam" id="2.60.40.10:FF:000333">
    <property type="entry name" value="Down syndrome cell adhesion molecule"/>
    <property type="match status" value="2"/>
</dbReference>
<dbReference type="Proteomes" id="UP000075881">
    <property type="component" value="Unassembled WGS sequence"/>
</dbReference>
<dbReference type="GO" id="GO:0070593">
    <property type="term" value="P:dendrite self-avoidance"/>
    <property type="evidence" value="ECO:0007669"/>
    <property type="project" value="TreeGrafter"/>
</dbReference>
<keyword evidence="5" id="KW-1185">Reference proteome</keyword>
<feature type="domain" description="Ig-like" evidence="3">
    <location>
        <begin position="163"/>
        <end position="256"/>
    </location>
</feature>
<proteinExistence type="predicted"/>
<dbReference type="PANTHER" id="PTHR10075">
    <property type="entry name" value="BASIGIN RELATED"/>
    <property type="match status" value="1"/>
</dbReference>
<dbReference type="SUPFAM" id="SSF48726">
    <property type="entry name" value="Immunoglobulin"/>
    <property type="match status" value="4"/>
</dbReference>
<keyword evidence="2" id="KW-1133">Transmembrane helix</keyword>
<evidence type="ECO:0000259" key="3">
    <source>
        <dbReference type="PROSITE" id="PS50835"/>
    </source>
</evidence>
<organism evidence="4 5">
    <name type="scientific">Anopheles christyi</name>
    <dbReference type="NCBI Taxonomy" id="43041"/>
    <lineage>
        <taxon>Eukaryota</taxon>
        <taxon>Metazoa</taxon>
        <taxon>Ecdysozoa</taxon>
        <taxon>Arthropoda</taxon>
        <taxon>Hexapoda</taxon>
        <taxon>Insecta</taxon>
        <taxon>Pterygota</taxon>
        <taxon>Neoptera</taxon>
        <taxon>Endopterygota</taxon>
        <taxon>Diptera</taxon>
        <taxon>Nematocera</taxon>
        <taxon>Culicoidea</taxon>
        <taxon>Culicidae</taxon>
        <taxon>Anophelinae</taxon>
        <taxon>Anopheles</taxon>
    </lineage>
</organism>
<dbReference type="CDD" id="cd20958">
    <property type="entry name" value="IgI_5_Dscam"/>
    <property type="match status" value="1"/>
</dbReference>
<dbReference type="Pfam" id="PF07679">
    <property type="entry name" value="I-set"/>
    <property type="match status" value="2"/>
</dbReference>
<dbReference type="InterPro" id="IPR013098">
    <property type="entry name" value="Ig_I-set"/>
</dbReference>
<reference evidence="4" key="2">
    <citation type="submission" date="2020-05" db="UniProtKB">
        <authorList>
            <consortium name="EnsemblMetazoa"/>
        </authorList>
    </citation>
    <scope>IDENTIFICATION</scope>
    <source>
        <strain evidence="4">ACHKN1017</strain>
    </source>
</reference>
<reference evidence="5" key="1">
    <citation type="submission" date="2013-03" db="EMBL/GenBank/DDBJ databases">
        <title>The Genome Sequence of Anopheles christyi ACHKN1017.</title>
        <authorList>
            <consortium name="The Broad Institute Genomics Platform"/>
            <person name="Neafsey D.E."/>
            <person name="Besansky N."/>
            <person name="Walker B."/>
            <person name="Young S.K."/>
            <person name="Zeng Q."/>
            <person name="Gargeya S."/>
            <person name="Fitzgerald M."/>
            <person name="Haas B."/>
            <person name="Abouelleil A."/>
            <person name="Allen A.W."/>
            <person name="Alvarado L."/>
            <person name="Arachchi H.M."/>
            <person name="Berlin A.M."/>
            <person name="Chapman S.B."/>
            <person name="Gainer-Dewar J."/>
            <person name="Goldberg J."/>
            <person name="Griggs A."/>
            <person name="Gujja S."/>
            <person name="Hansen M."/>
            <person name="Howarth C."/>
            <person name="Imamovic A."/>
            <person name="Ireland A."/>
            <person name="Larimer J."/>
            <person name="McCowan C."/>
            <person name="Murphy C."/>
            <person name="Pearson M."/>
            <person name="Poon T.W."/>
            <person name="Priest M."/>
            <person name="Roberts A."/>
            <person name="Saif S."/>
            <person name="Shea T."/>
            <person name="Sisk P."/>
            <person name="Sykes S."/>
            <person name="Wortman J."/>
            <person name="Nusbaum C."/>
            <person name="Birren B."/>
        </authorList>
    </citation>
    <scope>NUCLEOTIDE SEQUENCE [LARGE SCALE GENOMIC DNA]</scope>
    <source>
        <strain evidence="5">ACHKN1017</strain>
    </source>
</reference>
<dbReference type="GO" id="GO:0007156">
    <property type="term" value="P:homophilic cell adhesion via plasma membrane adhesion molecules"/>
    <property type="evidence" value="ECO:0007669"/>
    <property type="project" value="TreeGrafter"/>
</dbReference>
<evidence type="ECO:0000313" key="5">
    <source>
        <dbReference type="Proteomes" id="UP000075881"/>
    </source>
</evidence>
<accession>A0A182KFZ7</accession>
<protein>
    <recommendedName>
        <fullName evidence="3">Ig-like domain-containing protein</fullName>
    </recommendedName>
</protein>
<dbReference type="SMART" id="SM00409">
    <property type="entry name" value="IG"/>
    <property type="match status" value="4"/>
</dbReference>
<dbReference type="AlphaFoldDB" id="A0A182KFZ7"/>
<feature type="domain" description="Ig-like" evidence="3">
    <location>
        <begin position="334"/>
        <end position="425"/>
    </location>
</feature>
<dbReference type="PANTHER" id="PTHR10075:SF100">
    <property type="entry name" value="FASCICLIN-2"/>
    <property type="match status" value="1"/>
</dbReference>
<name>A0A182KFZ7_9DIPT</name>